<sequence>MVKLKRFIANPILSPTKNKWEKDAVFNGCPVEDGNNYHLLYRALERDTTVENQNIVLSTIGYAKSSDGIHFSSRKQLIKPQEQWEKFGCEDPRVTKIDNKFLIFYTAISTFPPNSDSIKVAVAITRDFQKIEERHLVTPFNAKAMALFPDKINGKYAAILTVDTDKPPAKIAVAYFDKLEQLWDSAYWEKWQRSLDDNILPSLRTLDDHVELGAPPVKTADGWLIIYSYIKDYFTSDKIFSIEAALLDINNPLKLIGRSPSPLLIPEIDYETSGLIPDVVFPSGALIKNDELGVYYGASDNYCCLATCNLEDLLKSLRHLEYVSPQTIKTIAIFKKYSDNPIITPIPEHSWESRYTLNPAAIYEANKVHILYRAQGRYNTSVIGYAASLDGVHIEHKSSEPIYEPREKFEQKIYEDSFSGCEDPRLTRLDDKIYMCYTAYDGVNPTRVALTNILATDFVKNNWNWSTPILISPPGVNDKNACILSEKIKGKFVFLHRLKNSIWIDYVDDLDFKNNRWLQGDILFGPNEDSWDSEKIGIGPPPIKTRDGWLLIYHGLSKYDGRYRLGAALLEGDNPSNVIARLNYPILEPIENYEHDGLRPGTVFACGAVLKGDELFIYYGGADQYVCVASAKLDVLLDELEKSRF</sequence>
<keyword evidence="4" id="KW-0326">Glycosidase</keyword>
<dbReference type="CDD" id="cd18611">
    <property type="entry name" value="GH130"/>
    <property type="match status" value="1"/>
</dbReference>
<dbReference type="SUPFAM" id="SSF75005">
    <property type="entry name" value="Arabinanase/levansucrase/invertase"/>
    <property type="match status" value="2"/>
</dbReference>
<evidence type="ECO:0000256" key="3">
    <source>
        <dbReference type="ARBA" id="ARBA00024356"/>
    </source>
</evidence>
<keyword evidence="1" id="KW-0328">Glycosyltransferase</keyword>
<dbReference type="InterPro" id="IPR007184">
    <property type="entry name" value="Mannoside_phosphorylase"/>
</dbReference>
<dbReference type="Gene3D" id="2.115.10.20">
    <property type="entry name" value="Glycosyl hydrolase domain, family 43"/>
    <property type="match status" value="2"/>
</dbReference>
<evidence type="ECO:0000313" key="4">
    <source>
        <dbReference type="EMBL" id="KKR87715.1"/>
    </source>
</evidence>
<dbReference type="PANTHER" id="PTHR34106:SF5">
    <property type="entry name" value="GLYCOSIDASE"/>
    <property type="match status" value="1"/>
</dbReference>
<comment type="caution">
    <text evidence="4">The sequence shown here is derived from an EMBL/GenBank/DDBJ whole genome shotgun (WGS) entry which is preliminary data.</text>
</comment>
<protein>
    <submittedName>
        <fullName evidence="4">Glycosidase-related protein</fullName>
    </submittedName>
</protein>
<keyword evidence="4" id="KW-0378">Hydrolase</keyword>
<dbReference type="PANTHER" id="PTHR34106">
    <property type="entry name" value="GLYCOSIDASE"/>
    <property type="match status" value="1"/>
</dbReference>
<evidence type="ECO:0000313" key="5">
    <source>
        <dbReference type="Proteomes" id="UP000034854"/>
    </source>
</evidence>
<reference evidence="4 5" key="1">
    <citation type="journal article" date="2015" name="Nature">
        <title>rRNA introns, odd ribosomes, and small enigmatic genomes across a large radiation of phyla.</title>
        <authorList>
            <person name="Brown C.T."/>
            <person name="Hug L.A."/>
            <person name="Thomas B.C."/>
            <person name="Sharon I."/>
            <person name="Castelle C.J."/>
            <person name="Singh A."/>
            <person name="Wilkins M.J."/>
            <person name="Williams K.H."/>
            <person name="Banfield J.F."/>
        </authorList>
    </citation>
    <scope>NUCLEOTIDE SEQUENCE [LARGE SCALE GENOMIC DNA]</scope>
</reference>
<accession>A0A0G0WTE9</accession>
<evidence type="ECO:0000256" key="2">
    <source>
        <dbReference type="ARBA" id="ARBA00022679"/>
    </source>
</evidence>
<keyword evidence="2" id="KW-0808">Transferase</keyword>
<evidence type="ECO:0000256" key="1">
    <source>
        <dbReference type="ARBA" id="ARBA00022676"/>
    </source>
</evidence>
<dbReference type="Pfam" id="PF04041">
    <property type="entry name" value="Glyco_hydro_130"/>
    <property type="match status" value="2"/>
</dbReference>
<dbReference type="AlphaFoldDB" id="A0A0G0WTE9"/>
<gene>
    <name evidence="4" type="ORF">UU34_C0003G0057</name>
</gene>
<dbReference type="CDD" id="cd18614">
    <property type="entry name" value="GH130"/>
    <property type="match status" value="1"/>
</dbReference>
<comment type="similarity">
    <text evidence="3">Belongs to the glycosyl hydrolase 130 family.</text>
</comment>
<dbReference type="EMBL" id="LCAG01000003">
    <property type="protein sequence ID" value="KKR87715.1"/>
    <property type="molecule type" value="Genomic_DNA"/>
</dbReference>
<proteinExistence type="inferred from homology"/>
<organism evidence="4 5">
    <name type="scientific">Candidatus Curtissbacteria bacterium GW2011_GWA1_41_11</name>
    <dbReference type="NCBI Taxonomy" id="1618409"/>
    <lineage>
        <taxon>Bacteria</taxon>
        <taxon>Candidatus Curtissiibacteriota</taxon>
    </lineage>
</organism>
<dbReference type="Proteomes" id="UP000034854">
    <property type="component" value="Unassembled WGS sequence"/>
</dbReference>
<dbReference type="InterPro" id="IPR023296">
    <property type="entry name" value="Glyco_hydro_beta-prop_sf"/>
</dbReference>
<dbReference type="GO" id="GO:0016798">
    <property type="term" value="F:hydrolase activity, acting on glycosyl bonds"/>
    <property type="evidence" value="ECO:0007669"/>
    <property type="project" value="UniProtKB-KW"/>
</dbReference>
<dbReference type="GO" id="GO:0016757">
    <property type="term" value="F:glycosyltransferase activity"/>
    <property type="evidence" value="ECO:0007669"/>
    <property type="project" value="UniProtKB-KW"/>
</dbReference>
<name>A0A0G0WTE9_9BACT</name>